<dbReference type="AlphaFoldDB" id="A0A7Z0QSW1"/>
<name>A0A7Z0QSW1_9GAMM</name>
<dbReference type="PRINTS" id="PR00793">
    <property type="entry name" value="PROAMNOPTASE"/>
</dbReference>
<accession>A0A7Z0QSW1</accession>
<keyword evidence="6" id="KW-1185">Reference proteome</keyword>
<feature type="chain" id="PRO_5031387792" evidence="3">
    <location>
        <begin position="22"/>
        <end position="373"/>
    </location>
</feature>
<dbReference type="Pfam" id="PF00561">
    <property type="entry name" value="Abhydrolase_1"/>
    <property type="match status" value="1"/>
</dbReference>
<dbReference type="Proteomes" id="UP000589896">
    <property type="component" value="Unassembled WGS sequence"/>
</dbReference>
<comment type="similarity">
    <text evidence="1">Belongs to the peptidase S33 family.</text>
</comment>
<dbReference type="InterPro" id="IPR029058">
    <property type="entry name" value="AB_hydrolase_fold"/>
</dbReference>
<evidence type="ECO:0000313" key="5">
    <source>
        <dbReference type="EMBL" id="NYZ64153.1"/>
    </source>
</evidence>
<dbReference type="GO" id="GO:0006508">
    <property type="term" value="P:proteolysis"/>
    <property type="evidence" value="ECO:0007669"/>
    <property type="project" value="InterPro"/>
</dbReference>
<sequence length="373" mass="41122">MARLLWLFVSALLLVPVCAGARPPPRPDADAEARAIVGEWQRIVTPSGIQERHVVRLGGIDQVISVRGRDRSNPVLLYLHGGPAAPMMPAAWTFQTPWEDFFTVVQWDQRAAGRTMRANDPAAVAPTLTIDRYVSDAIELVDWLRATYGKRKVVLVGHSWGTVIGMRVLVEAPERLHAYVGIGQIIHPWTDEALGYAYALEAARADGNAGAVRELETLAPYPGTDLRGGRIDAQRKWVIRYGGHSAYRPDSDYYFRAQRLSPEYTPEDHRAIAAGSALTLDRILAQWDTVDFRGVRRVGAPVVMLLGRHDYTTPSQPVADWLAAVDAPAAHAAWFEHSAHFAPIEEPGRTLLTLVRRVRPFAVAAGDGAPLED</sequence>
<evidence type="ECO:0000256" key="2">
    <source>
        <dbReference type="ARBA" id="ARBA00022801"/>
    </source>
</evidence>
<proteinExistence type="inferred from homology"/>
<reference evidence="5 6" key="1">
    <citation type="submission" date="2020-07" db="EMBL/GenBank/DDBJ databases">
        <title>isolation of Luteimonas sp. SJ-16.</title>
        <authorList>
            <person name="Huang X.-X."/>
            <person name="Xu L."/>
            <person name="Sun J.-Q."/>
        </authorList>
    </citation>
    <scope>NUCLEOTIDE SEQUENCE [LARGE SCALE GENOMIC DNA]</scope>
    <source>
        <strain evidence="5 6">SJ-16</strain>
    </source>
</reference>
<dbReference type="InterPro" id="IPR000073">
    <property type="entry name" value="AB_hydrolase_1"/>
</dbReference>
<dbReference type="SUPFAM" id="SSF53474">
    <property type="entry name" value="alpha/beta-Hydrolases"/>
    <property type="match status" value="1"/>
</dbReference>
<evidence type="ECO:0000313" key="6">
    <source>
        <dbReference type="Proteomes" id="UP000589896"/>
    </source>
</evidence>
<protein>
    <submittedName>
        <fullName evidence="5">Alpha/beta fold hydrolase</fullName>
    </submittedName>
</protein>
<dbReference type="RefSeq" id="WP_180546362.1">
    <property type="nucleotide sequence ID" value="NZ_JACCJZ010000020.1"/>
</dbReference>
<feature type="signal peptide" evidence="3">
    <location>
        <begin position="1"/>
        <end position="21"/>
    </location>
</feature>
<dbReference type="GO" id="GO:0008233">
    <property type="term" value="F:peptidase activity"/>
    <property type="evidence" value="ECO:0007669"/>
    <property type="project" value="InterPro"/>
</dbReference>
<dbReference type="EMBL" id="JACCJZ010000020">
    <property type="protein sequence ID" value="NYZ64153.1"/>
    <property type="molecule type" value="Genomic_DNA"/>
</dbReference>
<evidence type="ECO:0000259" key="4">
    <source>
        <dbReference type="Pfam" id="PF00561"/>
    </source>
</evidence>
<organism evidence="5 6">
    <name type="scientific">Luteimonas deserti</name>
    <dbReference type="NCBI Taxonomy" id="2752306"/>
    <lineage>
        <taxon>Bacteria</taxon>
        <taxon>Pseudomonadati</taxon>
        <taxon>Pseudomonadota</taxon>
        <taxon>Gammaproteobacteria</taxon>
        <taxon>Lysobacterales</taxon>
        <taxon>Lysobacteraceae</taxon>
        <taxon>Luteimonas</taxon>
    </lineage>
</organism>
<comment type="caution">
    <text evidence="5">The sequence shown here is derived from an EMBL/GenBank/DDBJ whole genome shotgun (WGS) entry which is preliminary data.</text>
</comment>
<evidence type="ECO:0000256" key="3">
    <source>
        <dbReference type="SAM" id="SignalP"/>
    </source>
</evidence>
<dbReference type="Gene3D" id="3.40.50.1820">
    <property type="entry name" value="alpha/beta hydrolase"/>
    <property type="match status" value="1"/>
</dbReference>
<dbReference type="PANTHER" id="PTHR43329">
    <property type="entry name" value="EPOXIDE HYDROLASE"/>
    <property type="match status" value="1"/>
</dbReference>
<keyword evidence="2 5" id="KW-0378">Hydrolase</keyword>
<dbReference type="InterPro" id="IPR002410">
    <property type="entry name" value="Peptidase_S33"/>
</dbReference>
<feature type="domain" description="AB hydrolase-1" evidence="4">
    <location>
        <begin position="74"/>
        <end position="345"/>
    </location>
</feature>
<evidence type="ECO:0000256" key="1">
    <source>
        <dbReference type="ARBA" id="ARBA00010088"/>
    </source>
</evidence>
<gene>
    <name evidence="5" type="ORF">H0E82_15545</name>
</gene>
<keyword evidence="3" id="KW-0732">Signal</keyword>